<keyword evidence="16" id="KW-1185">Reference proteome</keyword>
<dbReference type="PANTHER" id="PTHR11956">
    <property type="entry name" value="ARGINYL-TRNA SYNTHETASE"/>
    <property type="match status" value="1"/>
</dbReference>
<comment type="similarity">
    <text evidence="2 11 12">Belongs to the class-I aminoacyl-tRNA synthetase family.</text>
</comment>
<evidence type="ECO:0000256" key="12">
    <source>
        <dbReference type="RuleBase" id="RU363038"/>
    </source>
</evidence>
<dbReference type="FunFam" id="3.30.1360.70:FF:000003">
    <property type="entry name" value="Arginine--tRNA ligase"/>
    <property type="match status" value="1"/>
</dbReference>
<keyword evidence="4 11" id="KW-0963">Cytoplasm</keyword>
<dbReference type="SMART" id="SM01016">
    <property type="entry name" value="Arg_tRNA_synt_N"/>
    <property type="match status" value="1"/>
</dbReference>
<dbReference type="STRING" id="572547.Amico_1424"/>
<dbReference type="Pfam" id="PF03485">
    <property type="entry name" value="Arg_tRNA_synt_N"/>
    <property type="match status" value="1"/>
</dbReference>
<dbReference type="Gene3D" id="3.30.1360.70">
    <property type="entry name" value="Arginyl tRNA synthetase N-terminal domain"/>
    <property type="match status" value="1"/>
</dbReference>
<dbReference type="SUPFAM" id="SSF52374">
    <property type="entry name" value="Nucleotidylyl transferase"/>
    <property type="match status" value="1"/>
</dbReference>
<dbReference type="InterPro" id="IPR001412">
    <property type="entry name" value="aa-tRNA-synth_I_CS"/>
</dbReference>
<sequence>MADVLRTLRQLLDEAVLSMAEEKNVAIDDIPEFAIEKPKNEGHGDWATNAAMQLARIFHDNPRKLAEQIVSRLADCDYFTAVEIAGPGFINFRLSKKWMGEVVKDIITLDDDYGRQNIGGGEKVQVEFVSANPTGPLHVGHGRGAAVGDIIARILDFTGWQVEKEYYINDAGLQMEILGRSTQSRYFKLLNCPERAPFPEDAYKGEYIYDLAREIIDQEGDRFLSLPLEESLGFFQTYAAGRILEGIKKDLADFGVAYDVWFSEKSLYDRNLVPQAMEMLNKHGYAYEEEGALWFRATAFGDEKDRVLIRNNGVPTYFASDITYHMEKFSRGFQRVIDVWGADHHGYVPRMKAGVEALGKERGSLEVVLIQFVNLLRGGEQVAMSTRSGQFVTLRDVMDEVGVDATRYFFVMRRSDSHLDFDLELAKQSSNENPVYYVQYAHARICSVLKEAENRHIPMPGLAGFNPELLVSDEEKKLVNRLSLFPQEVKRAALDRAPHVIVSFAYDLAADFHSFYNANRILGERQDIMDMRLLLVQASKSVLSRSLKLLGVSAPERM</sequence>
<evidence type="ECO:0000256" key="6">
    <source>
        <dbReference type="ARBA" id="ARBA00022741"/>
    </source>
</evidence>
<dbReference type="AlphaFoldDB" id="D5EG59"/>
<dbReference type="OrthoDB" id="9805987at2"/>
<dbReference type="FunFam" id="3.40.50.620:FF:000062">
    <property type="entry name" value="Arginine--tRNA ligase"/>
    <property type="match status" value="1"/>
</dbReference>
<dbReference type="PANTHER" id="PTHR11956:SF5">
    <property type="entry name" value="ARGININE--TRNA LIGASE, CYTOPLASMIC"/>
    <property type="match status" value="1"/>
</dbReference>
<evidence type="ECO:0000256" key="7">
    <source>
        <dbReference type="ARBA" id="ARBA00022840"/>
    </source>
</evidence>
<evidence type="ECO:0000313" key="16">
    <source>
        <dbReference type="Proteomes" id="UP000002366"/>
    </source>
</evidence>
<evidence type="ECO:0000256" key="10">
    <source>
        <dbReference type="ARBA" id="ARBA00049339"/>
    </source>
</evidence>
<evidence type="ECO:0000256" key="1">
    <source>
        <dbReference type="ARBA" id="ARBA00004496"/>
    </source>
</evidence>
<keyword evidence="9 11" id="KW-0030">Aminoacyl-tRNA synthetase</keyword>
<dbReference type="InterPro" id="IPR005148">
    <property type="entry name" value="Arg-tRNA-synth_N"/>
</dbReference>
<evidence type="ECO:0000256" key="2">
    <source>
        <dbReference type="ARBA" id="ARBA00005594"/>
    </source>
</evidence>
<accession>D5EG59</accession>
<dbReference type="GO" id="GO:0005737">
    <property type="term" value="C:cytoplasm"/>
    <property type="evidence" value="ECO:0007669"/>
    <property type="project" value="UniProtKB-SubCell"/>
</dbReference>
<dbReference type="InterPro" id="IPR008909">
    <property type="entry name" value="DALR_anticod-bd"/>
</dbReference>
<dbReference type="PRINTS" id="PR01038">
    <property type="entry name" value="TRNASYNTHARG"/>
</dbReference>
<dbReference type="Proteomes" id="UP000002366">
    <property type="component" value="Chromosome"/>
</dbReference>
<dbReference type="InterPro" id="IPR014729">
    <property type="entry name" value="Rossmann-like_a/b/a_fold"/>
</dbReference>
<evidence type="ECO:0000256" key="11">
    <source>
        <dbReference type="HAMAP-Rule" id="MF_00123"/>
    </source>
</evidence>
<feature type="short sequence motif" description="'HIGH' region" evidence="11">
    <location>
        <begin position="131"/>
        <end position="141"/>
    </location>
</feature>
<dbReference type="KEGG" id="aco:Amico_1424"/>
<dbReference type="InterPro" id="IPR009080">
    <property type="entry name" value="tRNAsynth_Ia_anticodon-bd"/>
</dbReference>
<comment type="subcellular location">
    <subcellularLocation>
        <location evidence="1 11">Cytoplasm</location>
    </subcellularLocation>
</comment>
<feature type="domain" description="Arginyl tRNA synthetase N-terminal" evidence="14">
    <location>
        <begin position="6"/>
        <end position="94"/>
    </location>
</feature>
<protein>
    <recommendedName>
        <fullName evidence="11">Arginine--tRNA ligase</fullName>
        <ecNumber evidence="11">6.1.1.19</ecNumber>
    </recommendedName>
    <alternativeName>
        <fullName evidence="11">Arginyl-tRNA synthetase</fullName>
        <shortName evidence="11">ArgRS</shortName>
    </alternativeName>
</protein>
<dbReference type="EC" id="6.1.1.19" evidence="11"/>
<dbReference type="Pfam" id="PF05746">
    <property type="entry name" value="DALR_1"/>
    <property type="match status" value="1"/>
</dbReference>
<keyword evidence="6 11" id="KW-0547">Nucleotide-binding</keyword>
<feature type="domain" description="DALR anticodon binding" evidence="13">
    <location>
        <begin position="438"/>
        <end position="558"/>
    </location>
</feature>
<dbReference type="GO" id="GO:0004814">
    <property type="term" value="F:arginine-tRNA ligase activity"/>
    <property type="evidence" value="ECO:0007669"/>
    <property type="project" value="UniProtKB-UniRule"/>
</dbReference>
<dbReference type="GO" id="GO:0006420">
    <property type="term" value="P:arginyl-tRNA aminoacylation"/>
    <property type="evidence" value="ECO:0007669"/>
    <property type="project" value="UniProtKB-UniRule"/>
</dbReference>
<comment type="subunit">
    <text evidence="3 11">Monomer.</text>
</comment>
<dbReference type="GO" id="GO:0005524">
    <property type="term" value="F:ATP binding"/>
    <property type="evidence" value="ECO:0007669"/>
    <property type="project" value="UniProtKB-UniRule"/>
</dbReference>
<dbReference type="HAMAP" id="MF_00123">
    <property type="entry name" value="Arg_tRNA_synth"/>
    <property type="match status" value="1"/>
</dbReference>
<evidence type="ECO:0000256" key="9">
    <source>
        <dbReference type="ARBA" id="ARBA00023146"/>
    </source>
</evidence>
<name>D5EG59_AMICL</name>
<dbReference type="NCBIfam" id="TIGR00456">
    <property type="entry name" value="argS"/>
    <property type="match status" value="1"/>
</dbReference>
<dbReference type="Gene3D" id="3.40.50.620">
    <property type="entry name" value="HUPs"/>
    <property type="match status" value="1"/>
</dbReference>
<dbReference type="SUPFAM" id="SSF47323">
    <property type="entry name" value="Anticodon-binding domain of a subclass of class I aminoacyl-tRNA synthetases"/>
    <property type="match status" value="1"/>
</dbReference>
<dbReference type="InterPro" id="IPR036695">
    <property type="entry name" value="Arg-tRNA-synth_N_sf"/>
</dbReference>
<dbReference type="SUPFAM" id="SSF55190">
    <property type="entry name" value="Arginyl-tRNA synthetase (ArgRS), N-terminal 'additional' domain"/>
    <property type="match status" value="1"/>
</dbReference>
<reference evidence="15 16" key="1">
    <citation type="journal article" date="2010" name="Stand. Genomic Sci.">
        <title>Complete genome sequence of Aminobacterium colombiense type strain (ALA-1).</title>
        <authorList>
            <person name="Chertkov O."/>
            <person name="Sikorski J."/>
            <person name="Brambilla E."/>
            <person name="Lapidus A."/>
            <person name="Copeland A."/>
            <person name="Glavina Del Rio T."/>
            <person name="Nolan M."/>
            <person name="Lucas S."/>
            <person name="Tice H."/>
            <person name="Cheng J.F."/>
            <person name="Han C."/>
            <person name="Detter J.C."/>
            <person name="Bruce D."/>
            <person name="Tapia R."/>
            <person name="Goodwin L."/>
            <person name="Pitluck S."/>
            <person name="Liolios K."/>
            <person name="Ivanova N."/>
            <person name="Mavromatis K."/>
            <person name="Ovchinnikova G."/>
            <person name="Pati A."/>
            <person name="Chen A."/>
            <person name="Palaniappan K."/>
            <person name="Land M."/>
            <person name="Hauser L."/>
            <person name="Chang Y.J."/>
            <person name="Jeffries C.D."/>
            <person name="Spring S."/>
            <person name="Rohde M."/>
            <person name="Goker M."/>
            <person name="Bristow J."/>
            <person name="Eisen J.A."/>
            <person name="Markowitz V."/>
            <person name="Hugenholtz P."/>
            <person name="Kyrpides N.C."/>
            <person name="Klenk H.P."/>
        </authorList>
    </citation>
    <scope>NUCLEOTIDE SEQUENCE [LARGE SCALE GENOMIC DNA]</scope>
    <source>
        <strain evidence="16">DSM 12261 / ALA-1</strain>
    </source>
</reference>
<evidence type="ECO:0000256" key="4">
    <source>
        <dbReference type="ARBA" id="ARBA00022490"/>
    </source>
</evidence>
<proteinExistence type="inferred from homology"/>
<keyword evidence="5 11" id="KW-0436">Ligase</keyword>
<evidence type="ECO:0000259" key="13">
    <source>
        <dbReference type="SMART" id="SM00836"/>
    </source>
</evidence>
<dbReference type="EMBL" id="CP001997">
    <property type="protein sequence ID" value="ADE57541.1"/>
    <property type="molecule type" value="Genomic_DNA"/>
</dbReference>
<evidence type="ECO:0000256" key="3">
    <source>
        <dbReference type="ARBA" id="ARBA00011245"/>
    </source>
</evidence>
<dbReference type="PROSITE" id="PS00178">
    <property type="entry name" value="AA_TRNA_LIGASE_I"/>
    <property type="match status" value="1"/>
</dbReference>
<dbReference type="RefSeq" id="WP_013048804.1">
    <property type="nucleotide sequence ID" value="NC_014011.1"/>
</dbReference>
<dbReference type="HOGENOM" id="CLU_006406_0_1_0"/>
<evidence type="ECO:0000313" key="15">
    <source>
        <dbReference type="EMBL" id="ADE57541.1"/>
    </source>
</evidence>
<dbReference type="FunFam" id="1.10.730.10:FF:000008">
    <property type="entry name" value="Arginine--tRNA ligase"/>
    <property type="match status" value="1"/>
</dbReference>
<dbReference type="eggNOG" id="COG0018">
    <property type="taxonomic scope" value="Bacteria"/>
</dbReference>
<evidence type="ECO:0000259" key="14">
    <source>
        <dbReference type="SMART" id="SM01016"/>
    </source>
</evidence>
<dbReference type="InterPro" id="IPR001278">
    <property type="entry name" value="Arg-tRNA-ligase"/>
</dbReference>
<keyword evidence="8 11" id="KW-0648">Protein biosynthesis</keyword>
<gene>
    <name evidence="11" type="primary">argS</name>
    <name evidence="15" type="ordered locus">Amico_1424</name>
</gene>
<keyword evidence="7 11" id="KW-0067">ATP-binding</keyword>
<evidence type="ECO:0000256" key="5">
    <source>
        <dbReference type="ARBA" id="ARBA00022598"/>
    </source>
</evidence>
<comment type="catalytic activity">
    <reaction evidence="10 11">
        <text>tRNA(Arg) + L-arginine + ATP = L-arginyl-tRNA(Arg) + AMP + diphosphate</text>
        <dbReference type="Rhea" id="RHEA:20301"/>
        <dbReference type="Rhea" id="RHEA-COMP:9658"/>
        <dbReference type="Rhea" id="RHEA-COMP:9673"/>
        <dbReference type="ChEBI" id="CHEBI:30616"/>
        <dbReference type="ChEBI" id="CHEBI:32682"/>
        <dbReference type="ChEBI" id="CHEBI:33019"/>
        <dbReference type="ChEBI" id="CHEBI:78442"/>
        <dbReference type="ChEBI" id="CHEBI:78513"/>
        <dbReference type="ChEBI" id="CHEBI:456215"/>
        <dbReference type="EC" id="6.1.1.19"/>
    </reaction>
</comment>
<organism evidence="15 16">
    <name type="scientific">Aminobacterium colombiense (strain DSM 12261 / ALA-1)</name>
    <dbReference type="NCBI Taxonomy" id="572547"/>
    <lineage>
        <taxon>Bacteria</taxon>
        <taxon>Thermotogati</taxon>
        <taxon>Synergistota</taxon>
        <taxon>Synergistia</taxon>
        <taxon>Synergistales</taxon>
        <taxon>Aminobacteriaceae</taxon>
        <taxon>Aminobacterium</taxon>
    </lineage>
</organism>
<dbReference type="SMART" id="SM00836">
    <property type="entry name" value="DALR_1"/>
    <property type="match status" value="1"/>
</dbReference>
<dbReference type="Gene3D" id="1.10.730.10">
    <property type="entry name" value="Isoleucyl-tRNA Synthetase, Domain 1"/>
    <property type="match status" value="1"/>
</dbReference>
<evidence type="ECO:0000256" key="8">
    <source>
        <dbReference type="ARBA" id="ARBA00022917"/>
    </source>
</evidence>
<dbReference type="InterPro" id="IPR035684">
    <property type="entry name" value="ArgRS_core"/>
</dbReference>
<dbReference type="CDD" id="cd00671">
    <property type="entry name" value="ArgRS_core"/>
    <property type="match status" value="1"/>
</dbReference>
<dbReference type="Pfam" id="PF00750">
    <property type="entry name" value="tRNA-synt_1d"/>
    <property type="match status" value="1"/>
</dbReference>